<reference evidence="2" key="1">
    <citation type="submission" date="2023-04" db="EMBL/GenBank/DDBJ databases">
        <authorList>
            <person name="Zhang X."/>
        </authorList>
    </citation>
    <scope>NUCLEOTIDE SEQUENCE</scope>
</reference>
<evidence type="ECO:0000256" key="1">
    <source>
        <dbReference type="SAM" id="Coils"/>
    </source>
</evidence>
<feature type="coiled-coil region" evidence="1">
    <location>
        <begin position="98"/>
        <end position="125"/>
    </location>
</feature>
<sequence>MKKITFVNGNDKAVLMEKDGRVEVERDGEFTLFSSNHTFEAVEETFLANGWKQETDNIFKVQEKTPQSEVGKTVMKKNGVSQDLQEKIDAYVDLHGYLSKLKAEQDRLKKQIRKYMEDNNIVELESSLDKKIALVDAVQSNSVSTFSNYDLNDIHALLTGDILDEVTELRVNSDKLDALVKLGKINEETAAKVEAKRITLNGTPRFVLKPSSGR</sequence>
<name>A0AA96KRA9_9CAUD</name>
<keyword evidence="1" id="KW-0175">Coiled coil</keyword>
<dbReference type="Pfam" id="PF24091">
    <property type="entry name" value="DUF7376"/>
    <property type="match status" value="1"/>
</dbReference>
<dbReference type="EMBL" id="OQ884030">
    <property type="protein sequence ID" value="WNO29903.1"/>
    <property type="molecule type" value="Genomic_DNA"/>
</dbReference>
<proteinExistence type="predicted"/>
<protein>
    <submittedName>
        <fullName evidence="2">Uncharacterized protein</fullName>
    </submittedName>
</protein>
<organism evidence="2">
    <name type="scientific">Bacillus phage SDFMU_Pbc</name>
    <dbReference type="NCBI Taxonomy" id="3076135"/>
    <lineage>
        <taxon>Viruses</taxon>
        <taxon>Duplodnaviria</taxon>
        <taxon>Heunggongvirae</taxon>
        <taxon>Uroviricota</taxon>
        <taxon>Caudoviricetes</taxon>
        <taxon>Herelleviridae</taxon>
        <taxon>Bastillevirinae</taxon>
        <taxon>Agatevirus</taxon>
        <taxon>Agatevirus agate</taxon>
    </lineage>
</organism>
<accession>A0AA96KRA9</accession>
<evidence type="ECO:0000313" key="2">
    <source>
        <dbReference type="EMBL" id="WNO29903.1"/>
    </source>
</evidence>
<dbReference type="InterPro" id="IPR055800">
    <property type="entry name" value="DUF7376"/>
</dbReference>